<feature type="region of interest" description="Disordered" evidence="1">
    <location>
        <begin position="149"/>
        <end position="199"/>
    </location>
</feature>
<comment type="caution">
    <text evidence="3">The sequence shown here is derived from an EMBL/GenBank/DDBJ whole genome shotgun (WGS) entry which is preliminary data.</text>
</comment>
<proteinExistence type="predicted"/>
<evidence type="ECO:0000256" key="1">
    <source>
        <dbReference type="SAM" id="MobiDB-lite"/>
    </source>
</evidence>
<name>A0A8H8RVE4_9HELO</name>
<dbReference type="OrthoDB" id="4991875at2759"/>
<dbReference type="Proteomes" id="UP000443090">
    <property type="component" value="Unassembled WGS sequence"/>
</dbReference>
<reference evidence="3 4" key="1">
    <citation type="submission" date="2018-05" db="EMBL/GenBank/DDBJ databases">
        <title>Genome sequencing and assembly of the regulated plant pathogen Lachnellula willkommii and related sister species for the development of diagnostic species identification markers.</title>
        <authorList>
            <person name="Giroux E."/>
            <person name="Bilodeau G."/>
        </authorList>
    </citation>
    <scope>NUCLEOTIDE SEQUENCE [LARGE SCALE GENOMIC DNA]</scope>
    <source>
        <strain evidence="3 4">CBS 160.35</strain>
    </source>
</reference>
<sequence length="231" mass="22862">MYPTTTVVFGLAIASISFAQTSTVSLYIPGADTQPLVASVVASDATATTYAVQCKPGTDGSDCGYPGVFTLTQGPARAAYTFTPEKDENGTLAFFDYSAGYYDCSLDSTVSAVCTESFGGTEANFPGMSTETFSGTDFAFQPVEITAQATASSGGSPSSAAASTTNIGSKTGNTSGASTTAKTSGSGGSSSGASQTSASQTAATSQAGVSAVTGNNRWALGGVFVALAIIA</sequence>
<evidence type="ECO:0000313" key="4">
    <source>
        <dbReference type="Proteomes" id="UP000443090"/>
    </source>
</evidence>
<feature type="chain" id="PRO_5034996656" description="GPI anchored cell wall protein" evidence="2">
    <location>
        <begin position="20"/>
        <end position="231"/>
    </location>
</feature>
<dbReference type="PANTHER" id="PTHR40640">
    <property type="entry name" value="ANCHORED GLYCOPROTEIN, PUTATIVE (AFU_ORTHOLOGUE AFUA_8G04860)-RELATED"/>
    <property type="match status" value="1"/>
</dbReference>
<dbReference type="AlphaFoldDB" id="A0A8H8RVE4"/>
<gene>
    <name evidence="3" type="ORF">LOCC1_G003946</name>
</gene>
<evidence type="ECO:0000256" key="2">
    <source>
        <dbReference type="SAM" id="SignalP"/>
    </source>
</evidence>
<protein>
    <recommendedName>
        <fullName evidence="5">GPI anchored cell wall protein</fullName>
    </recommendedName>
</protein>
<evidence type="ECO:0008006" key="5">
    <source>
        <dbReference type="Google" id="ProtNLM"/>
    </source>
</evidence>
<dbReference type="PANTHER" id="PTHR40640:SF1">
    <property type="entry name" value="ANCHORED GLYCOPROTEIN, PUTATIVE (AFU_ORTHOLOGUE AFUA_8G04860)-RELATED"/>
    <property type="match status" value="1"/>
</dbReference>
<keyword evidence="2" id="KW-0732">Signal</keyword>
<organism evidence="3 4">
    <name type="scientific">Lachnellula occidentalis</name>
    <dbReference type="NCBI Taxonomy" id="215460"/>
    <lineage>
        <taxon>Eukaryota</taxon>
        <taxon>Fungi</taxon>
        <taxon>Dikarya</taxon>
        <taxon>Ascomycota</taxon>
        <taxon>Pezizomycotina</taxon>
        <taxon>Leotiomycetes</taxon>
        <taxon>Helotiales</taxon>
        <taxon>Lachnaceae</taxon>
        <taxon>Lachnellula</taxon>
    </lineage>
</organism>
<feature type="signal peptide" evidence="2">
    <location>
        <begin position="1"/>
        <end position="19"/>
    </location>
</feature>
<keyword evidence="4" id="KW-1185">Reference proteome</keyword>
<accession>A0A8H8RVE4</accession>
<evidence type="ECO:0000313" key="3">
    <source>
        <dbReference type="EMBL" id="TVY42580.1"/>
    </source>
</evidence>
<feature type="compositionally biased region" description="Low complexity" evidence="1">
    <location>
        <begin position="149"/>
        <end position="184"/>
    </location>
</feature>
<dbReference type="EMBL" id="QGMI01000320">
    <property type="protein sequence ID" value="TVY42580.1"/>
    <property type="molecule type" value="Genomic_DNA"/>
</dbReference>